<comment type="caution">
    <text evidence="6">The sequence shown here is derived from an EMBL/GenBank/DDBJ whole genome shotgun (WGS) entry which is preliminary data.</text>
</comment>
<feature type="compositionally biased region" description="Basic and acidic residues" evidence="4">
    <location>
        <begin position="99"/>
        <end position="122"/>
    </location>
</feature>
<dbReference type="SMART" id="SM00398">
    <property type="entry name" value="HMG"/>
    <property type="match status" value="1"/>
</dbReference>
<dbReference type="PANTHER" id="PTHR10270:SF161">
    <property type="entry name" value="SEX-DETERMINING REGION Y PROTEIN"/>
    <property type="match status" value="1"/>
</dbReference>
<evidence type="ECO:0000259" key="5">
    <source>
        <dbReference type="PROSITE" id="PS50118"/>
    </source>
</evidence>
<feature type="compositionally biased region" description="Low complexity" evidence="4">
    <location>
        <begin position="190"/>
        <end position="229"/>
    </location>
</feature>
<dbReference type="Gene3D" id="1.10.30.10">
    <property type="entry name" value="High mobility group box domain"/>
    <property type="match status" value="1"/>
</dbReference>
<feature type="compositionally biased region" description="Polar residues" evidence="4">
    <location>
        <begin position="313"/>
        <end position="322"/>
    </location>
</feature>
<keyword evidence="7" id="KW-1185">Reference proteome</keyword>
<dbReference type="Pfam" id="PF00505">
    <property type="entry name" value="HMG_box"/>
    <property type="match status" value="1"/>
</dbReference>
<keyword evidence="1 3" id="KW-0238">DNA-binding</keyword>
<proteinExistence type="predicted"/>
<protein>
    <recommendedName>
        <fullName evidence="5">HMG box domain-containing protein</fullName>
    </recommendedName>
</protein>
<feature type="region of interest" description="Disordered" evidence="4">
    <location>
        <begin position="80"/>
        <end position="328"/>
    </location>
</feature>
<dbReference type="OrthoDB" id="6247875at2759"/>
<feature type="region of interest" description="Disordered" evidence="4">
    <location>
        <begin position="578"/>
        <end position="629"/>
    </location>
</feature>
<dbReference type="GO" id="GO:0030154">
    <property type="term" value="P:cell differentiation"/>
    <property type="evidence" value="ECO:0007669"/>
    <property type="project" value="TreeGrafter"/>
</dbReference>
<dbReference type="GO" id="GO:0000978">
    <property type="term" value="F:RNA polymerase II cis-regulatory region sequence-specific DNA binding"/>
    <property type="evidence" value="ECO:0007669"/>
    <property type="project" value="TreeGrafter"/>
</dbReference>
<feature type="domain" description="HMG box" evidence="5">
    <location>
        <begin position="21"/>
        <end position="93"/>
    </location>
</feature>
<dbReference type="InterPro" id="IPR050140">
    <property type="entry name" value="SRY-related_HMG-box_TF-like"/>
</dbReference>
<dbReference type="STRING" id="1077348.A0A2G8SJX1"/>
<dbReference type="SUPFAM" id="SSF47095">
    <property type="entry name" value="HMG-box"/>
    <property type="match status" value="1"/>
</dbReference>
<accession>A0A2G8SJX1</accession>
<feature type="compositionally biased region" description="Polar residues" evidence="4">
    <location>
        <begin position="142"/>
        <end position="159"/>
    </location>
</feature>
<evidence type="ECO:0000256" key="4">
    <source>
        <dbReference type="SAM" id="MobiDB-lite"/>
    </source>
</evidence>
<gene>
    <name evidence="6" type="ORF">GSI_03746</name>
</gene>
<feature type="compositionally biased region" description="Low complexity" evidence="4">
    <location>
        <begin position="270"/>
        <end position="290"/>
    </location>
</feature>
<dbReference type="GO" id="GO:0001228">
    <property type="term" value="F:DNA-binding transcription activator activity, RNA polymerase II-specific"/>
    <property type="evidence" value="ECO:0007669"/>
    <property type="project" value="TreeGrafter"/>
</dbReference>
<dbReference type="InterPro" id="IPR009071">
    <property type="entry name" value="HMG_box_dom"/>
</dbReference>
<feature type="compositionally biased region" description="Low complexity" evidence="4">
    <location>
        <begin position="578"/>
        <end position="597"/>
    </location>
</feature>
<feature type="DNA-binding region" description="HMG box" evidence="3">
    <location>
        <begin position="21"/>
        <end position="93"/>
    </location>
</feature>
<feature type="compositionally biased region" description="Basic and acidic residues" evidence="4">
    <location>
        <begin position="170"/>
        <end position="179"/>
    </location>
</feature>
<evidence type="ECO:0000313" key="6">
    <source>
        <dbReference type="EMBL" id="PIL34037.1"/>
    </source>
</evidence>
<keyword evidence="2" id="KW-0804">Transcription</keyword>
<evidence type="ECO:0000256" key="2">
    <source>
        <dbReference type="ARBA" id="ARBA00023163"/>
    </source>
</evidence>
<reference evidence="6 7" key="1">
    <citation type="journal article" date="2015" name="Sci. Rep.">
        <title>Chromosome-level genome map provides insights into diverse defense mechanisms in the medicinal fungus Ganoderma sinense.</title>
        <authorList>
            <person name="Zhu Y."/>
            <person name="Xu J."/>
            <person name="Sun C."/>
            <person name="Zhou S."/>
            <person name="Xu H."/>
            <person name="Nelson D.R."/>
            <person name="Qian J."/>
            <person name="Song J."/>
            <person name="Luo H."/>
            <person name="Xiang L."/>
            <person name="Li Y."/>
            <person name="Xu Z."/>
            <person name="Ji A."/>
            <person name="Wang L."/>
            <person name="Lu S."/>
            <person name="Hayward A."/>
            <person name="Sun W."/>
            <person name="Li X."/>
            <person name="Schwartz D.C."/>
            <person name="Wang Y."/>
            <person name="Chen S."/>
        </authorList>
    </citation>
    <scope>NUCLEOTIDE SEQUENCE [LARGE SCALE GENOMIC DNA]</scope>
    <source>
        <strain evidence="6 7">ZZ0214-1</strain>
    </source>
</reference>
<dbReference type="GO" id="GO:0005634">
    <property type="term" value="C:nucleus"/>
    <property type="evidence" value="ECO:0007669"/>
    <property type="project" value="UniProtKB-UniRule"/>
</dbReference>
<dbReference type="CDD" id="cd01389">
    <property type="entry name" value="HMG-box_ROX1-like"/>
    <property type="match status" value="1"/>
</dbReference>
<evidence type="ECO:0000256" key="3">
    <source>
        <dbReference type="PROSITE-ProRule" id="PRU00267"/>
    </source>
</evidence>
<evidence type="ECO:0000256" key="1">
    <source>
        <dbReference type="ARBA" id="ARBA00023125"/>
    </source>
</evidence>
<feature type="region of interest" description="Disordered" evidence="4">
    <location>
        <begin position="1"/>
        <end position="26"/>
    </location>
</feature>
<dbReference type="Proteomes" id="UP000230002">
    <property type="component" value="Unassembled WGS sequence"/>
</dbReference>
<sequence length="629" mass="67762">MPKAPSFRDPDDDSKPDRNRIPRPPNAWILYRGDRLGEWKAARSPNDPPVKQADISRLIGKRWREEDDAIKLQYEKRAAIAKADHKKRYPDYKYNPVSREVKEKIRAEEKEAKKRAREEAKAARNAPPRPSLGRSREPSYHSPPSGSNVKLENMDSPSADQADAETDAGDEPRVVDPIDRGCGPSPPIDYDPQSPSSSSISSSSAYSSSSLVSAHSSPLPTPSQLSPAPFDASQTWQPPAPSPLSSSPTQPPPPAYPSTFVHSPAPSRQTSYNLLPSSSSTPSESPPSYSDGENWQPGPPDSAYDPYTPLPGLQSNWNTPSQDPLLLPQDVSDVNFSLPQFDPLLALSQDDQLNVGSASAGAIFDLSASAPNMGSANSPPGELELDISAFSQHFPVVGQQPAHHPPADELMAVLDMPELHETMEDRAAEAGAPAPGVAQASSLEYFAAFVNSHPSDALSLADPNFYANLGRQIIEHYPLLAASLFPQSMGMAPPQYIANANANVFAADNFTPIQQQQQPQDQAFDASMYQMFMQQPELAMPTPMRPIAVTDISTNPTPVQTEPSYTYPQAAAPLAQPASAPVATAPAPAPSAEAAPPRYVPPGGAGMVGRRRVARTYNMPRVSHPSDSE</sequence>
<evidence type="ECO:0000313" key="7">
    <source>
        <dbReference type="Proteomes" id="UP000230002"/>
    </source>
</evidence>
<dbReference type="AlphaFoldDB" id="A0A2G8SJX1"/>
<keyword evidence="3" id="KW-0539">Nucleus</keyword>
<dbReference type="PANTHER" id="PTHR10270">
    <property type="entry name" value="SOX TRANSCRIPTION FACTOR"/>
    <property type="match status" value="1"/>
</dbReference>
<dbReference type="EMBL" id="AYKW01000006">
    <property type="protein sequence ID" value="PIL34037.1"/>
    <property type="molecule type" value="Genomic_DNA"/>
</dbReference>
<organism evidence="6 7">
    <name type="scientific">Ganoderma sinense ZZ0214-1</name>
    <dbReference type="NCBI Taxonomy" id="1077348"/>
    <lineage>
        <taxon>Eukaryota</taxon>
        <taxon>Fungi</taxon>
        <taxon>Dikarya</taxon>
        <taxon>Basidiomycota</taxon>
        <taxon>Agaricomycotina</taxon>
        <taxon>Agaricomycetes</taxon>
        <taxon>Polyporales</taxon>
        <taxon>Polyporaceae</taxon>
        <taxon>Ganoderma</taxon>
    </lineage>
</organism>
<feature type="compositionally biased region" description="Basic and acidic residues" evidence="4">
    <location>
        <begin position="1"/>
        <end position="20"/>
    </location>
</feature>
<name>A0A2G8SJX1_9APHY</name>
<dbReference type="PROSITE" id="PS50118">
    <property type="entry name" value="HMG_BOX_2"/>
    <property type="match status" value="1"/>
</dbReference>
<dbReference type="InterPro" id="IPR036910">
    <property type="entry name" value="HMG_box_dom_sf"/>
</dbReference>